<dbReference type="InterPro" id="IPR017956">
    <property type="entry name" value="AT_hook_DNA-bd_motif"/>
</dbReference>
<dbReference type="GO" id="GO:0005634">
    <property type="term" value="C:nucleus"/>
    <property type="evidence" value="ECO:0007669"/>
    <property type="project" value="TreeGrafter"/>
</dbReference>
<evidence type="ECO:0000256" key="5">
    <source>
        <dbReference type="PROSITE-ProRule" id="PRU00042"/>
    </source>
</evidence>
<accession>A0A9D4PSC9</accession>
<feature type="domain" description="C2H2-type" evidence="7">
    <location>
        <begin position="182"/>
        <end position="209"/>
    </location>
</feature>
<dbReference type="Gene3D" id="3.30.160.60">
    <property type="entry name" value="Classic Zinc Finger"/>
    <property type="match status" value="1"/>
</dbReference>
<feature type="domain" description="C2H2-type" evidence="7">
    <location>
        <begin position="523"/>
        <end position="550"/>
    </location>
</feature>
<evidence type="ECO:0000259" key="7">
    <source>
        <dbReference type="PROSITE" id="PS50157"/>
    </source>
</evidence>
<evidence type="ECO:0000256" key="3">
    <source>
        <dbReference type="ARBA" id="ARBA00022771"/>
    </source>
</evidence>
<keyword evidence="1" id="KW-0479">Metal-binding</keyword>
<organism evidence="8 9">
    <name type="scientific">Rhipicephalus sanguineus</name>
    <name type="common">Brown dog tick</name>
    <name type="synonym">Ixodes sanguineus</name>
    <dbReference type="NCBI Taxonomy" id="34632"/>
    <lineage>
        <taxon>Eukaryota</taxon>
        <taxon>Metazoa</taxon>
        <taxon>Ecdysozoa</taxon>
        <taxon>Arthropoda</taxon>
        <taxon>Chelicerata</taxon>
        <taxon>Arachnida</taxon>
        <taxon>Acari</taxon>
        <taxon>Parasitiformes</taxon>
        <taxon>Ixodida</taxon>
        <taxon>Ixodoidea</taxon>
        <taxon>Ixodidae</taxon>
        <taxon>Rhipicephalinae</taxon>
        <taxon>Rhipicephalus</taxon>
        <taxon>Rhipicephalus</taxon>
    </lineage>
</organism>
<name>A0A9D4PSC9_RHISA</name>
<reference evidence="8" key="2">
    <citation type="submission" date="2021-09" db="EMBL/GenBank/DDBJ databases">
        <authorList>
            <person name="Jia N."/>
            <person name="Wang J."/>
            <person name="Shi W."/>
            <person name="Du L."/>
            <person name="Sun Y."/>
            <person name="Zhan W."/>
            <person name="Jiang J."/>
            <person name="Wang Q."/>
            <person name="Zhang B."/>
            <person name="Ji P."/>
            <person name="Sakyi L.B."/>
            <person name="Cui X."/>
            <person name="Yuan T."/>
            <person name="Jiang B."/>
            <person name="Yang W."/>
            <person name="Lam T.T.-Y."/>
            <person name="Chang Q."/>
            <person name="Ding S."/>
            <person name="Wang X."/>
            <person name="Zhu J."/>
            <person name="Ruan X."/>
            <person name="Zhao L."/>
            <person name="Wei J."/>
            <person name="Que T."/>
            <person name="Du C."/>
            <person name="Cheng J."/>
            <person name="Dai P."/>
            <person name="Han X."/>
            <person name="Huang E."/>
            <person name="Gao Y."/>
            <person name="Liu J."/>
            <person name="Shao H."/>
            <person name="Ye R."/>
            <person name="Li L."/>
            <person name="Wei W."/>
            <person name="Wang X."/>
            <person name="Wang C."/>
            <person name="Huo Q."/>
            <person name="Li W."/>
            <person name="Guo W."/>
            <person name="Chen H."/>
            <person name="Chen S."/>
            <person name="Zhou L."/>
            <person name="Zhou L."/>
            <person name="Ni X."/>
            <person name="Tian J."/>
            <person name="Zhou Y."/>
            <person name="Sheng Y."/>
            <person name="Liu T."/>
            <person name="Pan Y."/>
            <person name="Xia L."/>
            <person name="Li J."/>
            <person name="Zhao F."/>
            <person name="Cao W."/>
        </authorList>
    </citation>
    <scope>NUCLEOTIDE SEQUENCE</scope>
    <source>
        <strain evidence="8">Rsan-2018</strain>
        <tissue evidence="8">Larvae</tissue>
    </source>
</reference>
<dbReference type="PANTHER" id="PTHR24409">
    <property type="entry name" value="ZINC FINGER PROTEIN 142"/>
    <property type="match status" value="1"/>
</dbReference>
<keyword evidence="4" id="KW-0862">Zinc</keyword>
<feature type="domain" description="C2H2-type" evidence="7">
    <location>
        <begin position="405"/>
        <end position="433"/>
    </location>
</feature>
<dbReference type="Pfam" id="PF02178">
    <property type="entry name" value="AT_hook"/>
    <property type="match status" value="2"/>
</dbReference>
<keyword evidence="9" id="KW-1185">Reference proteome</keyword>
<dbReference type="GO" id="GO:0000981">
    <property type="term" value="F:DNA-binding transcription factor activity, RNA polymerase II-specific"/>
    <property type="evidence" value="ECO:0007669"/>
    <property type="project" value="TreeGrafter"/>
</dbReference>
<keyword evidence="2" id="KW-0677">Repeat</keyword>
<dbReference type="SMART" id="SM00384">
    <property type="entry name" value="AT_hook"/>
    <property type="match status" value="2"/>
</dbReference>
<proteinExistence type="predicted"/>
<dbReference type="VEuPathDB" id="VectorBase:RSAN_038901"/>
<dbReference type="PROSITE" id="PS00028">
    <property type="entry name" value="ZINC_FINGER_C2H2_1"/>
    <property type="match status" value="3"/>
</dbReference>
<gene>
    <name evidence="8" type="ORF">HPB52_020927</name>
</gene>
<reference evidence="8" key="1">
    <citation type="journal article" date="2020" name="Cell">
        <title>Large-Scale Comparative Analyses of Tick Genomes Elucidate Their Genetic Diversity and Vector Capacities.</title>
        <authorList>
            <consortium name="Tick Genome and Microbiome Consortium (TIGMIC)"/>
            <person name="Jia N."/>
            <person name="Wang J."/>
            <person name="Shi W."/>
            <person name="Du L."/>
            <person name="Sun Y."/>
            <person name="Zhan W."/>
            <person name="Jiang J.F."/>
            <person name="Wang Q."/>
            <person name="Zhang B."/>
            <person name="Ji P."/>
            <person name="Bell-Sakyi L."/>
            <person name="Cui X.M."/>
            <person name="Yuan T.T."/>
            <person name="Jiang B.G."/>
            <person name="Yang W.F."/>
            <person name="Lam T.T."/>
            <person name="Chang Q.C."/>
            <person name="Ding S.J."/>
            <person name="Wang X.J."/>
            <person name="Zhu J.G."/>
            <person name="Ruan X.D."/>
            <person name="Zhao L."/>
            <person name="Wei J.T."/>
            <person name="Ye R.Z."/>
            <person name="Que T.C."/>
            <person name="Du C.H."/>
            <person name="Zhou Y.H."/>
            <person name="Cheng J.X."/>
            <person name="Dai P.F."/>
            <person name="Guo W.B."/>
            <person name="Han X.H."/>
            <person name="Huang E.J."/>
            <person name="Li L.F."/>
            <person name="Wei W."/>
            <person name="Gao Y.C."/>
            <person name="Liu J.Z."/>
            <person name="Shao H.Z."/>
            <person name="Wang X."/>
            <person name="Wang C.C."/>
            <person name="Yang T.C."/>
            <person name="Huo Q.B."/>
            <person name="Li W."/>
            <person name="Chen H.Y."/>
            <person name="Chen S.E."/>
            <person name="Zhou L.G."/>
            <person name="Ni X.B."/>
            <person name="Tian J.H."/>
            <person name="Sheng Y."/>
            <person name="Liu T."/>
            <person name="Pan Y.S."/>
            <person name="Xia L.Y."/>
            <person name="Li J."/>
            <person name="Zhao F."/>
            <person name="Cao W.C."/>
        </authorList>
    </citation>
    <scope>NUCLEOTIDE SEQUENCE</scope>
    <source>
        <strain evidence="8">Rsan-2018</strain>
    </source>
</reference>
<evidence type="ECO:0000256" key="2">
    <source>
        <dbReference type="ARBA" id="ARBA00022737"/>
    </source>
</evidence>
<feature type="compositionally biased region" description="Basic and acidic residues" evidence="6">
    <location>
        <begin position="600"/>
        <end position="611"/>
    </location>
</feature>
<keyword evidence="3 5" id="KW-0863">Zinc-finger</keyword>
<dbReference type="PANTHER" id="PTHR24409:SF295">
    <property type="entry name" value="AZ2-RELATED"/>
    <property type="match status" value="1"/>
</dbReference>
<dbReference type="GO" id="GO:0000977">
    <property type="term" value="F:RNA polymerase II transcription regulatory region sequence-specific DNA binding"/>
    <property type="evidence" value="ECO:0007669"/>
    <property type="project" value="TreeGrafter"/>
</dbReference>
<dbReference type="Proteomes" id="UP000821837">
    <property type="component" value="Chromosome 5"/>
</dbReference>
<comment type="caution">
    <text evidence="8">The sequence shown here is derived from an EMBL/GenBank/DDBJ whole genome shotgun (WGS) entry which is preliminary data.</text>
</comment>
<sequence>MLFFGTRFRGIAHRSEHDNTAERLHRKPRDRVFSALITGWRLKAPHSPPLPTFCPRSGAKNFHLPQSAAEVVASCNDDDELCPAMFVESQLDTPDPEVIDRGKLLENLLTISNSGTPVIQERTEYPCPLCRGTFRALGDLVMHECPKEKPPRSLLTCCFCSFATEQTTIFRAHLDLHIKPSLRCGHCNHTFPNENVLLQHLQLHGSSLPLEPLAAINSTSPYTAYLAPQTTPILANNNGTLCVINTPTYVVPVLEDYHSRYTCTLCNAMFHRLSLLAAHGLKHSEFPDIHIQENLLLPGRGSQEPFGALMCSQCCVVFTHPVALAAHSCNCKGEESSGTNASLLAGQQNTSPLQLIEQQPNQQLPQQLSPGVASSPVRLYCCPYCPYTSYLLASLIRHKEVHFSHRCSECSVRLPTMLALIQHKQKMHSGASASATPVTPAPPTTPVNSNGPHKRGRPRKTQEEIEIDKMGRIWHCKTCGVSLRKGAEDVATHKCTMFRCPHCTFETHKPNGLNIHINFAHTFRCQRCWKTFVTKQERTLHCTYSCPERPFKNVTEDDIPLAVLMQLSERKSYEQQDPVHPSKKPSEHSSGHQSGNTSQDRNEHQPEKDPGVVEAYTRKRGRPPKNRPQDNTEIKSVLWSH</sequence>
<evidence type="ECO:0000256" key="4">
    <source>
        <dbReference type="ARBA" id="ARBA00022833"/>
    </source>
</evidence>
<dbReference type="GO" id="GO:0008270">
    <property type="term" value="F:zinc ion binding"/>
    <property type="evidence" value="ECO:0007669"/>
    <property type="project" value="UniProtKB-KW"/>
</dbReference>
<dbReference type="SMART" id="SM00355">
    <property type="entry name" value="ZnF_C2H2"/>
    <property type="match status" value="8"/>
</dbReference>
<dbReference type="EMBL" id="JABSTV010001251">
    <property type="protein sequence ID" value="KAH7952257.1"/>
    <property type="molecule type" value="Genomic_DNA"/>
</dbReference>
<dbReference type="InterPro" id="IPR013087">
    <property type="entry name" value="Znf_C2H2_type"/>
</dbReference>
<feature type="domain" description="C2H2-type" evidence="7">
    <location>
        <begin position="261"/>
        <end position="284"/>
    </location>
</feature>
<evidence type="ECO:0000313" key="9">
    <source>
        <dbReference type="Proteomes" id="UP000821837"/>
    </source>
</evidence>
<feature type="region of interest" description="Disordered" evidence="6">
    <location>
        <begin position="571"/>
        <end position="641"/>
    </location>
</feature>
<evidence type="ECO:0000256" key="6">
    <source>
        <dbReference type="SAM" id="MobiDB-lite"/>
    </source>
</evidence>
<feature type="region of interest" description="Disordered" evidence="6">
    <location>
        <begin position="429"/>
        <end position="464"/>
    </location>
</feature>
<evidence type="ECO:0000256" key="1">
    <source>
        <dbReference type="ARBA" id="ARBA00022723"/>
    </source>
</evidence>
<dbReference type="PROSITE" id="PS50157">
    <property type="entry name" value="ZINC_FINGER_C2H2_2"/>
    <property type="match status" value="4"/>
</dbReference>
<evidence type="ECO:0000313" key="8">
    <source>
        <dbReference type="EMBL" id="KAH7952257.1"/>
    </source>
</evidence>
<dbReference type="AlphaFoldDB" id="A0A9D4PSC9"/>
<protein>
    <recommendedName>
        <fullName evidence="7">C2H2-type domain-containing protein</fullName>
    </recommendedName>
</protein>